<reference evidence="3" key="1">
    <citation type="submission" date="2014-01" db="EMBL/GenBank/DDBJ databases">
        <title>The Genome Sequence of Anopheles farauti FAR1 (V2).</title>
        <authorList>
            <consortium name="The Broad Institute Genomics Platform"/>
            <person name="Neafsey D.E."/>
            <person name="Besansky N."/>
            <person name="Howell P."/>
            <person name="Walton C."/>
            <person name="Young S.K."/>
            <person name="Zeng Q."/>
            <person name="Gargeya S."/>
            <person name="Fitzgerald M."/>
            <person name="Haas B."/>
            <person name="Abouelleil A."/>
            <person name="Allen A.W."/>
            <person name="Alvarado L."/>
            <person name="Arachchi H.M."/>
            <person name="Berlin A.M."/>
            <person name="Chapman S.B."/>
            <person name="Gainer-Dewar J."/>
            <person name="Goldberg J."/>
            <person name="Griggs A."/>
            <person name="Gujja S."/>
            <person name="Hansen M."/>
            <person name="Howarth C."/>
            <person name="Imamovic A."/>
            <person name="Ireland A."/>
            <person name="Larimer J."/>
            <person name="McCowan C."/>
            <person name="Murphy C."/>
            <person name="Pearson M."/>
            <person name="Poon T.W."/>
            <person name="Priest M."/>
            <person name="Roberts A."/>
            <person name="Saif S."/>
            <person name="Shea T."/>
            <person name="Sisk P."/>
            <person name="Sykes S."/>
            <person name="Wortman J."/>
            <person name="Nusbaum C."/>
            <person name="Birren B."/>
        </authorList>
    </citation>
    <scope>NUCLEOTIDE SEQUENCE [LARGE SCALE GENOMIC DNA]</scope>
    <source>
        <strain evidence="3">FAR1</strain>
    </source>
</reference>
<feature type="compositionally biased region" description="Low complexity" evidence="1">
    <location>
        <begin position="54"/>
        <end position="80"/>
    </location>
</feature>
<sequence>MEIMKPSGHHDPHGLHALHHGYDDHHHHPGTMDCGELVGSSAGGDNNNNRRSDSNNNHATASSIATSQQQQQQLGATASTGVANGSTDCDDDLSKSQLILIDDERSSLHDDDDRNINHAVERMRSGKTSDGSQQKQHTVSGERFRFGTDGPGRRSFSQKVTQNFYHQRPPPCVAHEPGHDRFGRVNRAFRLDGSLLLLLLLLPPEQMSPHSAACTSRRQTARPGSWFSFGEHTGFLMTVPAPGVGYRLAIGLTSFQPAVGLDRSEKK</sequence>
<keyword evidence="3" id="KW-1185">Reference proteome</keyword>
<dbReference type="AlphaFoldDB" id="A0A182Q8L2"/>
<feature type="region of interest" description="Disordered" evidence="1">
    <location>
        <begin position="1"/>
        <end position="89"/>
    </location>
</feature>
<evidence type="ECO:0000313" key="2">
    <source>
        <dbReference type="EnsemblMetazoa" id="AFAF005230-PA"/>
    </source>
</evidence>
<dbReference type="EMBL" id="AXCN02001065">
    <property type="status" value="NOT_ANNOTATED_CDS"/>
    <property type="molecule type" value="Genomic_DNA"/>
</dbReference>
<protein>
    <submittedName>
        <fullName evidence="2">Uncharacterized protein</fullName>
    </submittedName>
</protein>
<name>A0A182Q8L2_9DIPT</name>
<dbReference type="EnsemblMetazoa" id="AFAF005230-RA">
    <property type="protein sequence ID" value="AFAF005230-PA"/>
    <property type="gene ID" value="AFAF005230"/>
</dbReference>
<proteinExistence type="predicted"/>
<organism evidence="2 3">
    <name type="scientific">Anopheles farauti</name>
    <dbReference type="NCBI Taxonomy" id="69004"/>
    <lineage>
        <taxon>Eukaryota</taxon>
        <taxon>Metazoa</taxon>
        <taxon>Ecdysozoa</taxon>
        <taxon>Arthropoda</taxon>
        <taxon>Hexapoda</taxon>
        <taxon>Insecta</taxon>
        <taxon>Pterygota</taxon>
        <taxon>Neoptera</taxon>
        <taxon>Endopterygota</taxon>
        <taxon>Diptera</taxon>
        <taxon>Nematocera</taxon>
        <taxon>Culicoidea</taxon>
        <taxon>Culicidae</taxon>
        <taxon>Anophelinae</taxon>
        <taxon>Anopheles</taxon>
    </lineage>
</organism>
<evidence type="ECO:0000256" key="1">
    <source>
        <dbReference type="SAM" id="MobiDB-lite"/>
    </source>
</evidence>
<evidence type="ECO:0000313" key="3">
    <source>
        <dbReference type="Proteomes" id="UP000075886"/>
    </source>
</evidence>
<feature type="compositionally biased region" description="Polar residues" evidence="1">
    <location>
        <begin position="126"/>
        <end position="139"/>
    </location>
</feature>
<dbReference type="Proteomes" id="UP000075886">
    <property type="component" value="Unassembled WGS sequence"/>
</dbReference>
<dbReference type="VEuPathDB" id="VectorBase:AFAF005230"/>
<feature type="compositionally biased region" description="Basic and acidic residues" evidence="1">
    <location>
        <begin position="8"/>
        <end position="26"/>
    </location>
</feature>
<reference evidence="2" key="2">
    <citation type="submission" date="2020-05" db="UniProtKB">
        <authorList>
            <consortium name="EnsemblMetazoa"/>
        </authorList>
    </citation>
    <scope>IDENTIFICATION</scope>
    <source>
        <strain evidence="2">FAR1</strain>
    </source>
</reference>
<feature type="region of interest" description="Disordered" evidence="1">
    <location>
        <begin position="122"/>
        <end position="155"/>
    </location>
</feature>
<accession>A0A182Q8L2</accession>